<evidence type="ECO:0000313" key="4">
    <source>
        <dbReference type="Proteomes" id="UP000663853"/>
    </source>
</evidence>
<dbReference type="AlphaFoldDB" id="A0A8H3H5V1"/>
<evidence type="ECO:0000256" key="1">
    <source>
        <dbReference type="SAM" id="MobiDB-lite"/>
    </source>
</evidence>
<feature type="compositionally biased region" description="Basic residues" evidence="1">
    <location>
        <begin position="33"/>
        <end position="45"/>
    </location>
</feature>
<feature type="region of interest" description="Disordered" evidence="1">
    <location>
        <begin position="1"/>
        <end position="72"/>
    </location>
</feature>
<name>A0A8H3H5V1_9AGAM</name>
<feature type="compositionally biased region" description="Polar residues" evidence="1">
    <location>
        <begin position="303"/>
        <end position="321"/>
    </location>
</feature>
<dbReference type="EMBL" id="CAJMXA010002770">
    <property type="protein sequence ID" value="CAE6487066.1"/>
    <property type="molecule type" value="Genomic_DNA"/>
</dbReference>
<dbReference type="InterPro" id="IPR006073">
    <property type="entry name" value="GTP-bd"/>
</dbReference>
<feature type="non-terminal residue" evidence="3">
    <location>
        <position position="1"/>
    </location>
</feature>
<accession>A0A8H3H5V1</accession>
<feature type="compositionally biased region" description="Polar residues" evidence="1">
    <location>
        <begin position="1"/>
        <end position="18"/>
    </location>
</feature>
<evidence type="ECO:0000259" key="2">
    <source>
        <dbReference type="Pfam" id="PF01926"/>
    </source>
</evidence>
<proteinExistence type="predicted"/>
<dbReference type="Proteomes" id="UP000663853">
    <property type="component" value="Unassembled WGS sequence"/>
</dbReference>
<gene>
    <name evidence="3" type="ORF">RDB_LOCUS96453</name>
</gene>
<sequence>TSSTSIFLRLSPVTQPVMTTHPPPKSQNEPKQSRRGQKPRNRTAPRPKQTNGEATGATLNLGSGASPVGLSEPKKEVVPIPILILGAQGCGKSSLINAAFGKPVREISNGFDLGTKDFHPDTMSDGRHKFTLVDSPGFDNASMNDTEVMTKLVHFLCCGKTPAKVAGVIYVHTQDTRLGSGVLMRNLHLIKSLLGDSFMDRLTILLVPRPGEQTNHQELIRPLLDPKSPFYPLYESGALFDVSALETKTIRNILLSYAGKAPALLSVQNELCRNGRMPSGNNINTYLMKRAWDRESGSLATGPKTTATGLPRTPASSSNQHDSNEIDKLQLQLAESKKQAEGLSTQLQQHLDQCAALRPQPLIDEDLEKSHVVQSLIDLNCRIEYLGRSLSEHLVKTYGENITTTQDVFQLPELKGLFGHEEGKASLVLSSRGVGMPLKDFLGFAVRSILCEQVYKRILAPFHPGLEVSDARNKHVLAIYGRIREKESQVTLGRWRTASFTAISGLVGERELSYLKAKVGLDIIYDNLIPMLQHVFGPNKNARPTDAHTKELSELTAQAWDWCAMAKGKIDLPGDFQPTAYRYGAAFDPVLMSEFGPLPGSQPPNRILSTVALGLNVFRGGSSGEGSDRVVLRNASVITEGVFKEL</sequence>
<dbReference type="InterPro" id="IPR027417">
    <property type="entry name" value="P-loop_NTPase"/>
</dbReference>
<dbReference type="Pfam" id="PF01926">
    <property type="entry name" value="MMR_HSR1"/>
    <property type="match status" value="1"/>
</dbReference>
<feature type="region of interest" description="Disordered" evidence="1">
    <location>
        <begin position="297"/>
        <end position="325"/>
    </location>
</feature>
<dbReference type="SUPFAM" id="SSF52540">
    <property type="entry name" value="P-loop containing nucleoside triphosphate hydrolases"/>
    <property type="match status" value="1"/>
</dbReference>
<dbReference type="Gene3D" id="3.40.50.300">
    <property type="entry name" value="P-loop containing nucleotide triphosphate hydrolases"/>
    <property type="match status" value="1"/>
</dbReference>
<comment type="caution">
    <text evidence="3">The sequence shown here is derived from an EMBL/GenBank/DDBJ whole genome shotgun (WGS) entry which is preliminary data.</text>
</comment>
<evidence type="ECO:0000313" key="3">
    <source>
        <dbReference type="EMBL" id="CAE6487066.1"/>
    </source>
</evidence>
<dbReference type="CDD" id="cd00882">
    <property type="entry name" value="Ras_like_GTPase"/>
    <property type="match status" value="1"/>
</dbReference>
<organism evidence="3 4">
    <name type="scientific">Rhizoctonia solani</name>
    <dbReference type="NCBI Taxonomy" id="456999"/>
    <lineage>
        <taxon>Eukaryota</taxon>
        <taxon>Fungi</taxon>
        <taxon>Dikarya</taxon>
        <taxon>Basidiomycota</taxon>
        <taxon>Agaricomycotina</taxon>
        <taxon>Agaricomycetes</taxon>
        <taxon>Cantharellales</taxon>
        <taxon>Ceratobasidiaceae</taxon>
        <taxon>Rhizoctonia</taxon>
    </lineage>
</organism>
<protein>
    <recommendedName>
        <fullName evidence="2">G domain-containing protein</fullName>
    </recommendedName>
</protein>
<dbReference type="GO" id="GO:0005525">
    <property type="term" value="F:GTP binding"/>
    <property type="evidence" value="ECO:0007669"/>
    <property type="project" value="InterPro"/>
</dbReference>
<feature type="compositionally biased region" description="Polar residues" evidence="1">
    <location>
        <begin position="48"/>
        <end position="63"/>
    </location>
</feature>
<reference evidence="3" key="1">
    <citation type="submission" date="2021-01" db="EMBL/GenBank/DDBJ databases">
        <authorList>
            <person name="Kaushik A."/>
        </authorList>
    </citation>
    <scope>NUCLEOTIDE SEQUENCE</scope>
    <source>
        <strain evidence="3">AG6-10EEA</strain>
    </source>
</reference>
<feature type="domain" description="G" evidence="2">
    <location>
        <begin position="82"/>
        <end position="144"/>
    </location>
</feature>